<dbReference type="EMBL" id="MASR01000001">
    <property type="protein sequence ID" value="OFE12943.1"/>
    <property type="molecule type" value="Genomic_DNA"/>
</dbReference>
<comment type="similarity">
    <text evidence="1">Belongs to the glycosyltransferase 2 family.</text>
</comment>
<comment type="caution">
    <text evidence="5">The sequence shown here is derived from an EMBL/GenBank/DDBJ whole genome shotgun (WGS) entry which is preliminary data.</text>
</comment>
<reference evidence="6" key="1">
    <citation type="submission" date="2016-07" db="EMBL/GenBank/DDBJ databases">
        <authorList>
            <person name="Florea S."/>
            <person name="Webb J.S."/>
            <person name="Jaromczyk J."/>
            <person name="Schardl C.L."/>
        </authorList>
    </citation>
    <scope>NUCLEOTIDE SEQUENCE [LARGE SCALE GENOMIC DNA]</scope>
    <source>
        <strain evidence="6">KCTC 42131</strain>
    </source>
</reference>
<dbReference type="InterPro" id="IPR001173">
    <property type="entry name" value="Glyco_trans_2-like"/>
</dbReference>
<accession>A0A1E8CKL9</accession>
<evidence type="ECO:0000256" key="1">
    <source>
        <dbReference type="ARBA" id="ARBA00006739"/>
    </source>
</evidence>
<dbReference type="STRING" id="1524254.PHACT_07155"/>
<dbReference type="InterPro" id="IPR029044">
    <property type="entry name" value="Nucleotide-diphossugar_trans"/>
</dbReference>
<dbReference type="PANTHER" id="PTHR43179:SF12">
    <property type="entry name" value="GALACTOFURANOSYLTRANSFERASE GLFT2"/>
    <property type="match status" value="1"/>
</dbReference>
<evidence type="ECO:0000256" key="2">
    <source>
        <dbReference type="ARBA" id="ARBA00022676"/>
    </source>
</evidence>
<dbReference type="OrthoDB" id="9771846at2"/>
<sequence>MESVKAHNTCINQCGAVVVTWQPDIETLAALLTDLTAQGCDVVVVDNGSDNAAQVKALVDSLAPEASMIPWQQNRGLSVAMNAGLQYLRENQYEFVFLFDQDSRLTDGFCESMLQAWYRACDVSSQPVGAVGPRLQDPGTGRRTPFRLFRLGRRSDCAMATADDLFEADFLISSGSLMSLSAVAAIGPMKDDYFIDNIDLEWCFRAKAKGYALVGTDAAILLHSIGEPSRNPLVRAGVMVRHSPARSYYSTRNRLHLYRQSYAPVAWKLRDCFRFVLKTAWLVLFSPQRGEYAAQIRRGIKDAGSLND</sequence>
<feature type="domain" description="Glycosyltransferase 2-like" evidence="4">
    <location>
        <begin position="25"/>
        <end position="128"/>
    </location>
</feature>
<evidence type="ECO:0000259" key="4">
    <source>
        <dbReference type="Pfam" id="PF00535"/>
    </source>
</evidence>
<dbReference type="SUPFAM" id="SSF53448">
    <property type="entry name" value="Nucleotide-diphospho-sugar transferases"/>
    <property type="match status" value="1"/>
</dbReference>
<evidence type="ECO:0000313" key="6">
    <source>
        <dbReference type="Proteomes" id="UP000175669"/>
    </source>
</evidence>
<dbReference type="GO" id="GO:0016757">
    <property type="term" value="F:glycosyltransferase activity"/>
    <property type="evidence" value="ECO:0007669"/>
    <property type="project" value="UniProtKB-KW"/>
</dbReference>
<dbReference type="CDD" id="cd02526">
    <property type="entry name" value="GT2_RfbF_like"/>
    <property type="match status" value="1"/>
</dbReference>
<evidence type="ECO:0000256" key="3">
    <source>
        <dbReference type="ARBA" id="ARBA00022679"/>
    </source>
</evidence>
<name>A0A1E8CKL9_9GAMM</name>
<keyword evidence="2" id="KW-0328">Glycosyltransferase</keyword>
<evidence type="ECO:0000313" key="5">
    <source>
        <dbReference type="EMBL" id="OFE12943.1"/>
    </source>
</evidence>
<keyword evidence="3" id="KW-0808">Transferase</keyword>
<dbReference type="Gene3D" id="3.90.550.10">
    <property type="entry name" value="Spore Coat Polysaccharide Biosynthesis Protein SpsA, Chain A"/>
    <property type="match status" value="1"/>
</dbReference>
<dbReference type="PANTHER" id="PTHR43179">
    <property type="entry name" value="RHAMNOSYLTRANSFERASE WBBL"/>
    <property type="match status" value="1"/>
</dbReference>
<dbReference type="AlphaFoldDB" id="A0A1E8CKL9"/>
<protein>
    <recommendedName>
        <fullName evidence="4">Glycosyltransferase 2-like domain-containing protein</fullName>
    </recommendedName>
</protein>
<dbReference type="Proteomes" id="UP000175669">
    <property type="component" value="Unassembled WGS sequence"/>
</dbReference>
<keyword evidence="6" id="KW-1185">Reference proteome</keyword>
<gene>
    <name evidence="5" type="ORF">PHACT_07155</name>
</gene>
<dbReference type="Pfam" id="PF00535">
    <property type="entry name" value="Glycos_transf_2"/>
    <property type="match status" value="1"/>
</dbReference>
<proteinExistence type="inferred from homology"/>
<organism evidence="5 6">
    <name type="scientific">Pseudohongiella acticola</name>
    <dbReference type="NCBI Taxonomy" id="1524254"/>
    <lineage>
        <taxon>Bacteria</taxon>
        <taxon>Pseudomonadati</taxon>
        <taxon>Pseudomonadota</taxon>
        <taxon>Gammaproteobacteria</taxon>
        <taxon>Pseudomonadales</taxon>
        <taxon>Pseudohongiellaceae</taxon>
        <taxon>Pseudohongiella</taxon>
    </lineage>
</organism>